<reference evidence="2 3" key="1">
    <citation type="journal article" date="2007" name="Proc. Natl. Acad. Sci. U.S.A.">
        <title>Independent sorting-out of thousands of duplicated gene pairs in two yeast species descended from a whole-genome duplication.</title>
        <authorList>
            <person name="Scannell D.R."/>
            <person name="Frank A.C."/>
            <person name="Conant G.C."/>
            <person name="Byrne K.P."/>
            <person name="Woolfit M."/>
            <person name="Wolfe K.H."/>
        </authorList>
    </citation>
    <scope>NUCLEOTIDE SEQUENCE [LARGE SCALE GENOMIC DNA]</scope>
    <source>
        <strain evidence="3">ATCC 22028 / DSM 70294 / BCRC 21397 / CBS 2163 / NBRC 10782 / NRRL Y-8283 / UCD 57-17</strain>
    </source>
</reference>
<accession>A7TMG7</accession>
<name>A7TMG7_VANPO</name>
<dbReference type="InterPro" id="IPR003754">
    <property type="entry name" value="4pyrrol_synth_uPrphyn_synth"/>
</dbReference>
<protein>
    <recommendedName>
        <fullName evidence="1">Tetrapyrrole biosynthesis uroporphyrinogen III synthase domain-containing protein</fullName>
    </recommendedName>
</protein>
<dbReference type="InParanoid" id="A7TMG7"/>
<dbReference type="RefSeq" id="XP_001644419.1">
    <property type="nucleotide sequence ID" value="XM_001644369.1"/>
</dbReference>
<evidence type="ECO:0000313" key="2">
    <source>
        <dbReference type="EMBL" id="EDO16561.1"/>
    </source>
</evidence>
<dbReference type="STRING" id="436907.A7TMG7"/>
<dbReference type="eggNOG" id="KOG4132">
    <property type="taxonomic scope" value="Eukaryota"/>
</dbReference>
<dbReference type="HOGENOM" id="CLU_051874_0_1_1"/>
<dbReference type="GeneID" id="5544698"/>
<dbReference type="EMBL" id="DS480422">
    <property type="protein sequence ID" value="EDO16561.1"/>
    <property type="molecule type" value="Genomic_DNA"/>
</dbReference>
<dbReference type="AlphaFoldDB" id="A7TMG7"/>
<organism evidence="3">
    <name type="scientific">Vanderwaltozyma polyspora (strain ATCC 22028 / DSM 70294 / BCRC 21397 / CBS 2163 / NBRC 10782 / NRRL Y-8283 / UCD 57-17)</name>
    <name type="common">Kluyveromyces polysporus</name>
    <dbReference type="NCBI Taxonomy" id="436907"/>
    <lineage>
        <taxon>Eukaryota</taxon>
        <taxon>Fungi</taxon>
        <taxon>Dikarya</taxon>
        <taxon>Ascomycota</taxon>
        <taxon>Saccharomycotina</taxon>
        <taxon>Saccharomycetes</taxon>
        <taxon>Saccharomycetales</taxon>
        <taxon>Saccharomycetaceae</taxon>
        <taxon>Vanderwaltozyma</taxon>
    </lineage>
</organism>
<dbReference type="UniPathway" id="UPA00251">
    <property type="reaction ID" value="UER00320"/>
</dbReference>
<keyword evidence="3" id="KW-1185">Reference proteome</keyword>
<dbReference type="OMA" id="IHGADTG"/>
<dbReference type="SUPFAM" id="SSF69618">
    <property type="entry name" value="HemD-like"/>
    <property type="match status" value="1"/>
</dbReference>
<gene>
    <name evidence="2" type="ORF">Kpol_1064p43</name>
</gene>
<dbReference type="Proteomes" id="UP000000267">
    <property type="component" value="Unassembled WGS sequence"/>
</dbReference>
<dbReference type="KEGG" id="vpo:Kpol_1064p43"/>
<dbReference type="GO" id="GO:0005829">
    <property type="term" value="C:cytosol"/>
    <property type="evidence" value="ECO:0007669"/>
    <property type="project" value="TreeGrafter"/>
</dbReference>
<dbReference type="InterPro" id="IPR036108">
    <property type="entry name" value="4pyrrol_syn_uPrphyn_synt_sf"/>
</dbReference>
<proteinExistence type="predicted"/>
<evidence type="ECO:0000259" key="1">
    <source>
        <dbReference type="Pfam" id="PF02602"/>
    </source>
</evidence>
<dbReference type="PhylomeDB" id="A7TMG7"/>
<dbReference type="GO" id="GO:0006780">
    <property type="term" value="P:uroporphyrinogen III biosynthetic process"/>
    <property type="evidence" value="ECO:0007669"/>
    <property type="project" value="InterPro"/>
</dbReference>
<dbReference type="PANTHER" id="PTHR12390:SF0">
    <property type="entry name" value="UROPORPHYRINOGEN-III SYNTHASE"/>
    <property type="match status" value="1"/>
</dbReference>
<dbReference type="InterPro" id="IPR039793">
    <property type="entry name" value="UROS/Hem4"/>
</dbReference>
<dbReference type="Gene3D" id="3.40.50.10090">
    <property type="match status" value="2"/>
</dbReference>
<dbReference type="OrthoDB" id="5595751at2759"/>
<dbReference type="PANTHER" id="PTHR12390">
    <property type="entry name" value="UROPORPHYRINOGEN III SYNTHASE"/>
    <property type="match status" value="1"/>
</dbReference>
<feature type="domain" description="Tetrapyrrole biosynthesis uroporphyrinogen III synthase" evidence="1">
    <location>
        <begin position="17"/>
        <end position="249"/>
    </location>
</feature>
<sequence length="255" mass="28776">MSNRVILLKNKTSKLDSYENLFKQHQYDPVFLPLIKHQHIPDEAFQVLNSLEYLVNLKYIIITSQRTVECLMETILPNLCDDHKRLLLSKTVYTVGPATAGFLERIGFVNIKGGDRAGNGSILADVMIDELSVDQDICLQQEILFLVGEIRRDIIPTKLSSAGFNIREIVTYKTCPLEDNLTRFQDALKPGSWVVLFSPQGTKDILDFLKQHPHLKCNVATIGPTTEKYMLDQGVKPNVVSPKPDCLSLLHSIMP</sequence>
<dbReference type="FunCoup" id="A7TMG7">
    <property type="interactions" value="144"/>
</dbReference>
<dbReference type="CDD" id="cd06578">
    <property type="entry name" value="HemD"/>
    <property type="match status" value="1"/>
</dbReference>
<dbReference type="Pfam" id="PF02602">
    <property type="entry name" value="HEM4"/>
    <property type="match status" value="1"/>
</dbReference>
<dbReference type="GO" id="GO:0006782">
    <property type="term" value="P:protoporphyrinogen IX biosynthetic process"/>
    <property type="evidence" value="ECO:0007669"/>
    <property type="project" value="UniProtKB-UniPathway"/>
</dbReference>
<dbReference type="GO" id="GO:0004852">
    <property type="term" value="F:uroporphyrinogen-III synthase activity"/>
    <property type="evidence" value="ECO:0007669"/>
    <property type="project" value="EnsemblFungi"/>
</dbReference>
<evidence type="ECO:0000313" key="3">
    <source>
        <dbReference type="Proteomes" id="UP000000267"/>
    </source>
</evidence>